<reference evidence="1" key="1">
    <citation type="journal article" date="2021" name="Proc. Natl. Acad. Sci. U.S.A.">
        <title>Global biogeography of chemosynthetic symbionts reveals both localized and globally distributed symbiont groups. .</title>
        <authorList>
            <person name="Osvatic J.T."/>
            <person name="Wilkins L.G.E."/>
            <person name="Leibrecht L."/>
            <person name="Leray M."/>
            <person name="Zauner S."/>
            <person name="Polzin J."/>
            <person name="Camacho Y."/>
            <person name="Gros O."/>
            <person name="van Gils J.A."/>
            <person name="Eisen J.A."/>
            <person name="Petersen J.M."/>
            <person name="Yuen B."/>
        </authorList>
    </citation>
    <scope>NUCLEOTIDE SEQUENCE</scope>
    <source>
        <strain evidence="1">MAGclacostrist064TRANS</strain>
    </source>
</reference>
<dbReference type="AlphaFoldDB" id="A0A9E4KCP4"/>
<dbReference type="EMBL" id="JAEPCM010000347">
    <property type="protein sequence ID" value="MCG7946739.1"/>
    <property type="molecule type" value="Genomic_DNA"/>
</dbReference>
<organism evidence="1 2">
    <name type="scientific">Candidatus Thiodiazotropha taylori</name>
    <dbReference type="NCBI Taxonomy" id="2792791"/>
    <lineage>
        <taxon>Bacteria</taxon>
        <taxon>Pseudomonadati</taxon>
        <taxon>Pseudomonadota</taxon>
        <taxon>Gammaproteobacteria</taxon>
        <taxon>Chromatiales</taxon>
        <taxon>Sedimenticolaceae</taxon>
        <taxon>Candidatus Thiodiazotropha</taxon>
    </lineage>
</organism>
<protein>
    <submittedName>
        <fullName evidence="1">Uncharacterized protein</fullName>
    </submittedName>
</protein>
<dbReference type="Proteomes" id="UP000886667">
    <property type="component" value="Unassembled WGS sequence"/>
</dbReference>
<proteinExistence type="predicted"/>
<accession>A0A9E4KCP4</accession>
<gene>
    <name evidence="1" type="ORF">JAZ07_10390</name>
</gene>
<name>A0A9E4KCP4_9GAMM</name>
<sequence>MDTTNGMSVVDNYSGTELAADDTLSQEQNNTMVYWYRAYTDYGIVNIGLLKNRTDKSARLNYKDTVLDRIITLSREEANIRQIEDWLDEGLDLRPVNKLEGEHHTLNISKYNKKANSVKNTIIIKIDRDTLFKLPVPNWCTEQNLYIDSSGISANIILSNYTIGKQYADSIKEENVLLIPDSFSEDWIGEVSAFELNNNITLKIDGNLQSIFINNITNDSFTNDVSRTQNYNDYLQIRVDCEIEIPFHLLLGWEEKSHYILEKSLNNYSIIISNNNTTIAKGRLIPISNGYGVYIDDTE</sequence>
<evidence type="ECO:0000313" key="2">
    <source>
        <dbReference type="Proteomes" id="UP000886667"/>
    </source>
</evidence>
<evidence type="ECO:0000313" key="1">
    <source>
        <dbReference type="EMBL" id="MCG7946739.1"/>
    </source>
</evidence>
<comment type="caution">
    <text evidence="1">The sequence shown here is derived from an EMBL/GenBank/DDBJ whole genome shotgun (WGS) entry which is preliminary data.</text>
</comment>